<feature type="chain" id="PRO_5005285167" description="Globin-sensor domain-containing protein" evidence="2">
    <location>
        <begin position="31"/>
        <end position="315"/>
    </location>
</feature>
<name>A0A0J6YMI3_COCIT</name>
<dbReference type="Proteomes" id="UP000054565">
    <property type="component" value="Unassembled WGS sequence"/>
</dbReference>
<dbReference type="PANTHER" id="PTHR42071:SF1">
    <property type="entry name" value="GLOBIN-SENSOR DOMAIN-CONTAINING PROTEIN"/>
    <property type="match status" value="1"/>
</dbReference>
<evidence type="ECO:0000313" key="5">
    <source>
        <dbReference type="Proteomes" id="UP000054565"/>
    </source>
</evidence>
<dbReference type="GO" id="GO:0019825">
    <property type="term" value="F:oxygen binding"/>
    <property type="evidence" value="ECO:0007669"/>
    <property type="project" value="InterPro"/>
</dbReference>
<dbReference type="OrthoDB" id="10027058at2759"/>
<evidence type="ECO:0000313" key="4">
    <source>
        <dbReference type="EMBL" id="KMP08118.1"/>
    </source>
</evidence>
<protein>
    <recommendedName>
        <fullName evidence="3">Globin-sensor domain-containing protein</fullName>
    </recommendedName>
</protein>
<dbReference type="Pfam" id="PF11563">
    <property type="entry name" value="Protoglobin"/>
    <property type="match status" value="1"/>
</dbReference>
<organism evidence="4 5">
    <name type="scientific">Coccidioides immitis RMSCC 2394</name>
    <dbReference type="NCBI Taxonomy" id="404692"/>
    <lineage>
        <taxon>Eukaryota</taxon>
        <taxon>Fungi</taxon>
        <taxon>Dikarya</taxon>
        <taxon>Ascomycota</taxon>
        <taxon>Pezizomycotina</taxon>
        <taxon>Eurotiomycetes</taxon>
        <taxon>Eurotiomycetidae</taxon>
        <taxon>Onygenales</taxon>
        <taxon>Onygenaceae</taxon>
        <taxon>Coccidioides</taxon>
    </lineage>
</organism>
<feature type="region of interest" description="Disordered" evidence="1">
    <location>
        <begin position="79"/>
        <end position="103"/>
    </location>
</feature>
<dbReference type="InterPro" id="IPR012292">
    <property type="entry name" value="Globin/Proto"/>
</dbReference>
<evidence type="ECO:0000256" key="1">
    <source>
        <dbReference type="SAM" id="MobiDB-lite"/>
    </source>
</evidence>
<proteinExistence type="predicted"/>
<dbReference type="PANTHER" id="PTHR42071">
    <property type="entry name" value="PROTOGLOBIN DOMAIN-CONTAINING PROTEIN"/>
    <property type="match status" value="1"/>
</dbReference>
<accession>A0A0J6YMI3</accession>
<dbReference type="GO" id="GO:0020037">
    <property type="term" value="F:heme binding"/>
    <property type="evidence" value="ECO:0007669"/>
    <property type="project" value="InterPro"/>
</dbReference>
<dbReference type="EMBL" id="DS028097">
    <property type="protein sequence ID" value="KMP08118.1"/>
    <property type="molecule type" value="Genomic_DNA"/>
</dbReference>
<dbReference type="InterPro" id="IPR044398">
    <property type="entry name" value="Globin-sensor_dom"/>
</dbReference>
<evidence type="ECO:0000259" key="3">
    <source>
        <dbReference type="Pfam" id="PF11563"/>
    </source>
</evidence>
<sequence length="315" mass="35492">MPLRSGFNLRGATAFLARILLRNLFTLSHGLSKPQAGGFALISRYQQANYFTGLNNFSIKTSIIPLQLFSMFSFFSRQQPQQPQPEPAKEAATMTSTERPPIQHVDEASFKDVSSRVAYLKAFLKFTDEDGAALNAAKPIIAPAVPAVLDIIYTNLISFDVTAKAFVPRQPEQDQNDAEATSVEDLTLTHPNILHRKDFLKLYLVKLVSNTDWSDNSKFWDYLDKVGLMHTGEPGFKHRAKRPQLRVELMHCSALLGFVEDIVLNAVMGAQDVDLPTKTKIIRAFNKLLWIQNDLFLKHYAPEPWSEQKEEVAAN</sequence>
<gene>
    <name evidence="4" type="ORF">CIRG_07799</name>
</gene>
<feature type="signal peptide" evidence="2">
    <location>
        <begin position="1"/>
        <end position="30"/>
    </location>
</feature>
<evidence type="ECO:0000256" key="2">
    <source>
        <dbReference type="SAM" id="SignalP"/>
    </source>
</evidence>
<dbReference type="Gene3D" id="1.10.490.10">
    <property type="entry name" value="Globins"/>
    <property type="match status" value="1"/>
</dbReference>
<keyword evidence="2" id="KW-0732">Signal</keyword>
<dbReference type="AlphaFoldDB" id="A0A0J6YMI3"/>
<reference evidence="5" key="1">
    <citation type="journal article" date="2010" name="Genome Res.">
        <title>Population genomic sequencing of Coccidioides fungi reveals recent hybridization and transposon control.</title>
        <authorList>
            <person name="Neafsey D.E."/>
            <person name="Barker B.M."/>
            <person name="Sharpton T.J."/>
            <person name="Stajich J.E."/>
            <person name="Park D.J."/>
            <person name="Whiston E."/>
            <person name="Hung C.-Y."/>
            <person name="McMahan C."/>
            <person name="White J."/>
            <person name="Sykes S."/>
            <person name="Heiman D."/>
            <person name="Young S."/>
            <person name="Zeng Q."/>
            <person name="Abouelleil A."/>
            <person name="Aftuck L."/>
            <person name="Bessette D."/>
            <person name="Brown A."/>
            <person name="FitzGerald M."/>
            <person name="Lui A."/>
            <person name="Macdonald J.P."/>
            <person name="Priest M."/>
            <person name="Orbach M.J."/>
            <person name="Galgiani J.N."/>
            <person name="Kirkland T.N."/>
            <person name="Cole G.T."/>
            <person name="Birren B.W."/>
            <person name="Henn M.R."/>
            <person name="Taylor J.W."/>
            <person name="Rounsley S.D."/>
        </authorList>
    </citation>
    <scope>NUCLEOTIDE SEQUENCE [LARGE SCALE GENOMIC DNA]</scope>
    <source>
        <strain evidence="5">RMSCC 2394</strain>
    </source>
</reference>
<feature type="domain" description="Globin-sensor" evidence="3">
    <location>
        <begin position="115"/>
        <end position="303"/>
    </location>
</feature>